<reference evidence="2" key="1">
    <citation type="submission" date="2021-07" db="EMBL/GenBank/DDBJ databases">
        <authorList>
            <person name="Durling M."/>
        </authorList>
    </citation>
    <scope>NUCLEOTIDE SEQUENCE</scope>
</reference>
<gene>
    <name evidence="2" type="ORF">HYALB_00008060</name>
</gene>
<dbReference type="SUPFAM" id="SSF54695">
    <property type="entry name" value="POZ domain"/>
    <property type="match status" value="1"/>
</dbReference>
<feature type="domain" description="BTB" evidence="1">
    <location>
        <begin position="16"/>
        <end position="85"/>
    </location>
</feature>
<dbReference type="AlphaFoldDB" id="A0A9N9Q1U4"/>
<dbReference type="PANTHER" id="PTHR47843">
    <property type="entry name" value="BTB DOMAIN-CONTAINING PROTEIN-RELATED"/>
    <property type="match status" value="1"/>
</dbReference>
<dbReference type="Gene3D" id="3.30.710.10">
    <property type="entry name" value="Potassium Channel Kv1.1, Chain A"/>
    <property type="match status" value="1"/>
</dbReference>
<sequence length="226" mass="25878">MAVRLCPSLRYSTEMVTVNLQYGREKASFTIHKSTISHHSPFFLAAFNGAFQEGQTQQMTLTDVDPKIFTIYVDWLYSQHISPTFLSEKIFIQTQLLAHRFLSPRLCNEVLRAYNQLLKTPGVYPEMRYFNLAYENTVDGSPLRKYLASLAAGGRCSLGWKKKAHREVLEDILEWVKVNMRTWNGRSVRDYGEEELKMFFGGVGKTTKSIAREVGTVHGIPDRTAN</sequence>
<evidence type="ECO:0000313" key="2">
    <source>
        <dbReference type="EMBL" id="CAG8976470.1"/>
    </source>
</evidence>
<dbReference type="CDD" id="cd18186">
    <property type="entry name" value="BTB_POZ_ZBTB_KLHL-like"/>
    <property type="match status" value="1"/>
</dbReference>
<dbReference type="InterPro" id="IPR000210">
    <property type="entry name" value="BTB/POZ_dom"/>
</dbReference>
<dbReference type="Proteomes" id="UP000701801">
    <property type="component" value="Unassembled WGS sequence"/>
</dbReference>
<name>A0A9N9Q1U4_9HELO</name>
<organism evidence="2 3">
    <name type="scientific">Hymenoscyphus albidus</name>
    <dbReference type="NCBI Taxonomy" id="595503"/>
    <lineage>
        <taxon>Eukaryota</taxon>
        <taxon>Fungi</taxon>
        <taxon>Dikarya</taxon>
        <taxon>Ascomycota</taxon>
        <taxon>Pezizomycotina</taxon>
        <taxon>Leotiomycetes</taxon>
        <taxon>Helotiales</taxon>
        <taxon>Helotiaceae</taxon>
        <taxon>Hymenoscyphus</taxon>
    </lineage>
</organism>
<proteinExistence type="predicted"/>
<dbReference type="InterPro" id="IPR011333">
    <property type="entry name" value="SKP1/BTB/POZ_sf"/>
</dbReference>
<evidence type="ECO:0000259" key="1">
    <source>
        <dbReference type="PROSITE" id="PS50097"/>
    </source>
</evidence>
<dbReference type="OrthoDB" id="194443at2759"/>
<dbReference type="EMBL" id="CAJVRM010000178">
    <property type="protein sequence ID" value="CAG8976470.1"/>
    <property type="molecule type" value="Genomic_DNA"/>
</dbReference>
<protein>
    <recommendedName>
        <fullName evidence="1">BTB domain-containing protein</fullName>
    </recommendedName>
</protein>
<evidence type="ECO:0000313" key="3">
    <source>
        <dbReference type="Proteomes" id="UP000701801"/>
    </source>
</evidence>
<dbReference type="Pfam" id="PF00651">
    <property type="entry name" value="BTB"/>
    <property type="match status" value="1"/>
</dbReference>
<dbReference type="SMART" id="SM00225">
    <property type="entry name" value="BTB"/>
    <property type="match status" value="1"/>
</dbReference>
<dbReference type="PROSITE" id="PS50097">
    <property type="entry name" value="BTB"/>
    <property type="match status" value="1"/>
</dbReference>
<accession>A0A9N9Q1U4</accession>
<dbReference type="PANTHER" id="PTHR47843:SF2">
    <property type="entry name" value="BTB DOMAIN-CONTAINING PROTEIN"/>
    <property type="match status" value="1"/>
</dbReference>
<comment type="caution">
    <text evidence="2">The sequence shown here is derived from an EMBL/GenBank/DDBJ whole genome shotgun (WGS) entry which is preliminary data.</text>
</comment>
<keyword evidence="3" id="KW-1185">Reference proteome</keyword>